<keyword evidence="7" id="KW-0407">Ion channel</keyword>
<gene>
    <name evidence="11" type="ORF">DICVIV_03977</name>
</gene>
<dbReference type="OrthoDB" id="301415at2759"/>
<dbReference type="GO" id="GO:0005261">
    <property type="term" value="F:monoatomic cation channel activity"/>
    <property type="evidence" value="ECO:0007669"/>
    <property type="project" value="TreeGrafter"/>
</dbReference>
<feature type="compositionally biased region" description="Low complexity" evidence="8">
    <location>
        <begin position="700"/>
        <end position="713"/>
    </location>
</feature>
<dbReference type="PANTHER" id="PTHR13800:SF10">
    <property type="entry name" value="GTL-1"/>
    <property type="match status" value="1"/>
</dbReference>
<comment type="subcellular location">
    <subcellularLocation>
        <location evidence="1">Membrane</location>
        <topology evidence="1">Multi-pass membrane protein</topology>
    </subcellularLocation>
</comment>
<dbReference type="GO" id="GO:0030001">
    <property type="term" value="P:metal ion transport"/>
    <property type="evidence" value="ECO:0007669"/>
    <property type="project" value="TreeGrafter"/>
</dbReference>
<evidence type="ECO:0000256" key="7">
    <source>
        <dbReference type="ARBA" id="ARBA00023303"/>
    </source>
</evidence>
<dbReference type="GO" id="GO:0005886">
    <property type="term" value="C:plasma membrane"/>
    <property type="evidence" value="ECO:0007669"/>
    <property type="project" value="TreeGrafter"/>
</dbReference>
<dbReference type="InterPro" id="IPR050927">
    <property type="entry name" value="TRPM"/>
</dbReference>
<name>A0A0D8Y5M8_DICVI</name>
<feature type="compositionally biased region" description="Basic and acidic residues" evidence="8">
    <location>
        <begin position="442"/>
        <end position="454"/>
    </location>
</feature>
<evidence type="ECO:0000256" key="1">
    <source>
        <dbReference type="ARBA" id="ARBA00004141"/>
    </source>
</evidence>
<feature type="region of interest" description="Disordered" evidence="8">
    <location>
        <begin position="694"/>
        <end position="713"/>
    </location>
</feature>
<evidence type="ECO:0000256" key="8">
    <source>
        <dbReference type="SAM" id="MobiDB-lite"/>
    </source>
</evidence>
<dbReference type="Pfam" id="PF18139">
    <property type="entry name" value="LSDAT_euk"/>
    <property type="match status" value="1"/>
</dbReference>
<reference evidence="11 12" key="1">
    <citation type="submission" date="2013-11" db="EMBL/GenBank/DDBJ databases">
        <title>Draft genome of the bovine lungworm Dictyocaulus viviparus.</title>
        <authorList>
            <person name="Mitreva M."/>
        </authorList>
    </citation>
    <scope>NUCLEOTIDE SEQUENCE [LARGE SCALE GENOMIC DNA]</scope>
    <source>
        <strain evidence="11 12">HannoverDv2000</strain>
    </source>
</reference>
<feature type="domain" description="TRPM-like" evidence="10">
    <location>
        <begin position="273"/>
        <end position="345"/>
    </location>
</feature>
<keyword evidence="3" id="KW-0812">Transmembrane</keyword>
<feature type="region of interest" description="Disordered" evidence="8">
    <location>
        <begin position="421"/>
        <end position="454"/>
    </location>
</feature>
<evidence type="ECO:0000259" key="9">
    <source>
        <dbReference type="Pfam" id="PF18139"/>
    </source>
</evidence>
<evidence type="ECO:0000313" key="12">
    <source>
        <dbReference type="Proteomes" id="UP000053766"/>
    </source>
</evidence>
<evidence type="ECO:0000256" key="4">
    <source>
        <dbReference type="ARBA" id="ARBA00022989"/>
    </source>
</evidence>
<dbReference type="Proteomes" id="UP000053766">
    <property type="component" value="Unassembled WGS sequence"/>
</dbReference>
<dbReference type="PANTHER" id="PTHR13800">
    <property type="entry name" value="TRANSIENT RECEPTOR POTENTIAL CATION CHANNEL, SUBFAMILY M, MEMBER 6"/>
    <property type="match status" value="1"/>
</dbReference>
<dbReference type="STRING" id="29172.A0A0D8Y5M8"/>
<keyword evidence="4" id="KW-1133">Transmembrane helix</keyword>
<proteinExistence type="predicted"/>
<feature type="domain" description="TRPM-like" evidence="10">
    <location>
        <begin position="355"/>
        <end position="621"/>
    </location>
</feature>
<keyword evidence="12" id="KW-1185">Reference proteome</keyword>
<evidence type="ECO:0000313" key="11">
    <source>
        <dbReference type="EMBL" id="KJH49866.1"/>
    </source>
</evidence>
<keyword evidence="5" id="KW-0406">Ion transport</keyword>
<protein>
    <submittedName>
        <fullName evidence="11">Uncharacterized protein</fullName>
    </submittedName>
</protein>
<dbReference type="InterPro" id="IPR036770">
    <property type="entry name" value="Ankyrin_rpt-contain_sf"/>
</dbReference>
<accession>A0A0D8Y5M8</accession>
<evidence type="ECO:0000256" key="3">
    <source>
        <dbReference type="ARBA" id="ARBA00022692"/>
    </source>
</evidence>
<evidence type="ECO:0000256" key="5">
    <source>
        <dbReference type="ARBA" id="ARBA00023065"/>
    </source>
</evidence>
<evidence type="ECO:0000259" key="10">
    <source>
        <dbReference type="Pfam" id="PF25508"/>
    </source>
</evidence>
<dbReference type="EMBL" id="KN716221">
    <property type="protein sequence ID" value="KJH49866.1"/>
    <property type="molecule type" value="Genomic_DNA"/>
</dbReference>
<sequence>MQPKLSRVFRKGIFKAARSTDAWIITSGVNTGVVPYVATALEGSSVKSRSRVIAIGIAPWGMLKKRNRFIGTDISVHYVSNQFIKSRLFELNDRHSYFIFADNGTVGRSGSELILRKRLEAYFAQQISSSIPVVCIVLEGGALTVKVVHDYITNIPRIPVVVCDGSGGAADLLAFTHRAINDERKPSESARNQLVLLVKMAFNYDDDNANKAVQQLIQCSQRGSLMTIFRMGEEQQEMDHAILTALLKGKNLSTLEQLQLTLAWNRADIARTEIFTLGSMKWNTDDLHNAMMEALILDRTEFVQLLLENGVSMHRFLTYGRLEHLYNSDKGPPNTLLSKMGTTSKKRNRINLIDKWNTEDLHNAMMEALILDRTEFVQLLLENGVSMHRFLTYGRLEHLYNSDKGPPNTLLSKMGTTSKKRNRINLIDHSSPRSNYGWTQSEHSKEDKKEEHSTPIDLLHTARNSIFSIFVSKQRSDEDDGKKLLHLLDEAYDSVDESLDFTFKYPYSELLIWAILTKRHSMALLMWKHGKEAMAKSLVACHLYDSLANDASQNYLELEVCEELRKNSEEFRKLSIEVLQYCSEQDKDITLQLLTYELTNWGNETCLSLAALNKNRQFLAHPCCQLLLSDLWQGGLHLRNNANMKNMRNSETKALEEKDNEILGSLIIPIGIFMMEYKTKEELMLQPHTFAEHLEENSDSDTSLASTTSYSDSCSTHCDEVCNQEEISRRRGYSDNREPMHLNPQEV</sequence>
<dbReference type="InterPro" id="IPR057366">
    <property type="entry name" value="TRPM-like"/>
</dbReference>
<keyword evidence="6" id="KW-0472">Membrane</keyword>
<dbReference type="InterPro" id="IPR041491">
    <property type="entry name" value="TRPM_SLOG"/>
</dbReference>
<dbReference type="SUPFAM" id="SSF48403">
    <property type="entry name" value="Ankyrin repeat"/>
    <property type="match status" value="1"/>
</dbReference>
<organism evidence="11 12">
    <name type="scientific">Dictyocaulus viviparus</name>
    <name type="common">Bovine lungworm</name>
    <dbReference type="NCBI Taxonomy" id="29172"/>
    <lineage>
        <taxon>Eukaryota</taxon>
        <taxon>Metazoa</taxon>
        <taxon>Ecdysozoa</taxon>
        <taxon>Nematoda</taxon>
        <taxon>Chromadorea</taxon>
        <taxon>Rhabditida</taxon>
        <taxon>Rhabditina</taxon>
        <taxon>Rhabditomorpha</taxon>
        <taxon>Strongyloidea</taxon>
        <taxon>Metastrongylidae</taxon>
        <taxon>Dictyocaulus</taxon>
    </lineage>
</organism>
<keyword evidence="2" id="KW-0813">Transport</keyword>
<evidence type="ECO:0000256" key="6">
    <source>
        <dbReference type="ARBA" id="ARBA00023136"/>
    </source>
</evidence>
<dbReference type="Pfam" id="PF25508">
    <property type="entry name" value="TRPM2"/>
    <property type="match status" value="2"/>
</dbReference>
<dbReference type="AlphaFoldDB" id="A0A0D8Y5M8"/>
<reference evidence="12" key="2">
    <citation type="journal article" date="2016" name="Sci. Rep.">
        <title>Dictyocaulus viviparus genome, variome and transcriptome elucidate lungworm biology and support future intervention.</title>
        <authorList>
            <person name="McNulty S.N."/>
            <person name="Strube C."/>
            <person name="Rosa B.A."/>
            <person name="Martin J.C."/>
            <person name="Tyagi R."/>
            <person name="Choi Y.J."/>
            <person name="Wang Q."/>
            <person name="Hallsworth Pepin K."/>
            <person name="Zhang X."/>
            <person name="Ozersky P."/>
            <person name="Wilson R.K."/>
            <person name="Sternberg P.W."/>
            <person name="Gasser R.B."/>
            <person name="Mitreva M."/>
        </authorList>
    </citation>
    <scope>NUCLEOTIDE SEQUENCE [LARGE SCALE GENOMIC DNA]</scope>
    <source>
        <strain evidence="12">HannoverDv2000</strain>
    </source>
</reference>
<evidence type="ECO:0000256" key="2">
    <source>
        <dbReference type="ARBA" id="ARBA00022448"/>
    </source>
</evidence>
<feature type="domain" description="TRPM SLOG" evidence="9">
    <location>
        <begin position="1"/>
        <end position="219"/>
    </location>
</feature>